<accession>A0AAQ1ANU7</accession>
<evidence type="ECO:0000313" key="1">
    <source>
        <dbReference type="EMBL" id="RTI44812.1"/>
    </source>
</evidence>
<dbReference type="EMBL" id="PQZD01000073">
    <property type="protein sequence ID" value="RTI44812.1"/>
    <property type="molecule type" value="Genomic_DNA"/>
</dbReference>
<dbReference type="EMBL" id="PQZD01000023">
    <property type="protein sequence ID" value="RTI46142.1"/>
    <property type="molecule type" value="Genomic_DNA"/>
</dbReference>
<comment type="caution">
    <text evidence="1">The sequence shown here is derived from an EMBL/GenBank/DDBJ whole genome shotgun (WGS) entry which is preliminary data.</text>
</comment>
<dbReference type="AlphaFoldDB" id="A0AAQ1ANU7"/>
<evidence type="ECO:0000313" key="3">
    <source>
        <dbReference type="Proteomes" id="UP000287197"/>
    </source>
</evidence>
<proteinExistence type="predicted"/>
<reference evidence="1" key="2">
    <citation type="journal article" date="2019" name="Appl. Environ. Microbiol.">
        <title>Population genetics and characterization of Campylobacter jejuni isolates in western jackdaws and game birds in Finland.</title>
        <authorList>
            <person name="Kovanen S."/>
            <person name="Rossi M."/>
            <person name="Pohja-Mykra M."/>
            <person name="Nieminen T."/>
            <person name="Raunio-Saarnisto M."/>
            <person name="Sauvala M."/>
            <person name="Fredriksson-Ahomaa M."/>
            <person name="Hanninen M.L."/>
            <person name="Kivisto R."/>
        </authorList>
    </citation>
    <scope>NUCLEOTIDE SEQUENCE</scope>
    <source>
        <strain evidence="1">SO-26</strain>
    </source>
</reference>
<feature type="non-terminal residue" evidence="1">
    <location>
        <position position="1"/>
    </location>
</feature>
<gene>
    <name evidence="2" type="ORF">C3I27_10125</name>
    <name evidence="1" type="ORF">C3I27_10545</name>
</gene>
<evidence type="ECO:0000313" key="2">
    <source>
        <dbReference type="EMBL" id="RTI46142.1"/>
    </source>
</evidence>
<protein>
    <submittedName>
        <fullName evidence="1">HicB family protein</fullName>
    </submittedName>
</protein>
<dbReference type="Proteomes" id="UP000287197">
    <property type="component" value="Unassembled WGS sequence"/>
</dbReference>
<organism evidence="1 3">
    <name type="scientific">Campylobacter jejuni</name>
    <dbReference type="NCBI Taxonomy" id="197"/>
    <lineage>
        <taxon>Bacteria</taxon>
        <taxon>Pseudomonadati</taxon>
        <taxon>Campylobacterota</taxon>
        <taxon>Epsilonproteobacteria</taxon>
        <taxon>Campylobacterales</taxon>
        <taxon>Campylobacteraceae</taxon>
        <taxon>Campylobacter</taxon>
    </lineage>
</organism>
<reference evidence="1" key="1">
    <citation type="submission" date="2018-01" db="EMBL/GenBank/DDBJ databases">
        <authorList>
            <person name="Kovanen S."/>
            <person name="Nieminen T."/>
            <person name="Pohja-Mykra M."/>
            <person name="Raunio-Saarnisto M."/>
            <person name="Sauvala M."/>
            <person name="Fredriksson-Ahomaa M."/>
            <person name="Hanninen M.-L."/>
            <person name="Kivisto R."/>
        </authorList>
    </citation>
    <scope>NUCLEOTIDE SEQUENCE</scope>
    <source>
        <strain evidence="1">SO-26</strain>
    </source>
</reference>
<sequence length="44" mass="4850">EAKIRINITLPKSLVEAIDTISDNRSKFLADLANSAIKSYKIST</sequence>
<name>A0AAQ1ANU7_CAMJU</name>